<sequence length="74" mass="7633">MVIQGVDSEGGGLPGSCLGGAAGGIECVQRYCLVGGLRDHYSSQRAASSPRYRGYVLCSTSVPQLSLLSLCPNL</sequence>
<evidence type="ECO:0000313" key="1">
    <source>
        <dbReference type="EMBL" id="MPC83707.1"/>
    </source>
</evidence>
<evidence type="ECO:0000313" key="2">
    <source>
        <dbReference type="Proteomes" id="UP000324222"/>
    </source>
</evidence>
<accession>A0A5B7IQ62</accession>
<gene>
    <name evidence="1" type="ORF">E2C01_078422</name>
</gene>
<proteinExistence type="predicted"/>
<dbReference type="AlphaFoldDB" id="A0A5B7IQ62"/>
<comment type="caution">
    <text evidence="1">The sequence shown here is derived from an EMBL/GenBank/DDBJ whole genome shotgun (WGS) entry which is preliminary data.</text>
</comment>
<organism evidence="1 2">
    <name type="scientific">Portunus trituberculatus</name>
    <name type="common">Swimming crab</name>
    <name type="synonym">Neptunus trituberculatus</name>
    <dbReference type="NCBI Taxonomy" id="210409"/>
    <lineage>
        <taxon>Eukaryota</taxon>
        <taxon>Metazoa</taxon>
        <taxon>Ecdysozoa</taxon>
        <taxon>Arthropoda</taxon>
        <taxon>Crustacea</taxon>
        <taxon>Multicrustacea</taxon>
        <taxon>Malacostraca</taxon>
        <taxon>Eumalacostraca</taxon>
        <taxon>Eucarida</taxon>
        <taxon>Decapoda</taxon>
        <taxon>Pleocyemata</taxon>
        <taxon>Brachyura</taxon>
        <taxon>Eubrachyura</taxon>
        <taxon>Portunoidea</taxon>
        <taxon>Portunidae</taxon>
        <taxon>Portuninae</taxon>
        <taxon>Portunus</taxon>
    </lineage>
</organism>
<name>A0A5B7IQ62_PORTR</name>
<dbReference type="Proteomes" id="UP000324222">
    <property type="component" value="Unassembled WGS sequence"/>
</dbReference>
<keyword evidence="2" id="KW-1185">Reference proteome</keyword>
<reference evidence="1 2" key="1">
    <citation type="submission" date="2019-05" db="EMBL/GenBank/DDBJ databases">
        <title>Another draft genome of Portunus trituberculatus and its Hox gene families provides insights of decapod evolution.</title>
        <authorList>
            <person name="Jeong J.-H."/>
            <person name="Song I."/>
            <person name="Kim S."/>
            <person name="Choi T."/>
            <person name="Kim D."/>
            <person name="Ryu S."/>
            <person name="Kim W."/>
        </authorList>
    </citation>
    <scope>NUCLEOTIDE SEQUENCE [LARGE SCALE GENOMIC DNA]</scope>
    <source>
        <tissue evidence="1">Muscle</tissue>
    </source>
</reference>
<protein>
    <submittedName>
        <fullName evidence="1">Uncharacterized protein</fullName>
    </submittedName>
</protein>
<dbReference type="EMBL" id="VSRR010063231">
    <property type="protein sequence ID" value="MPC83707.1"/>
    <property type="molecule type" value="Genomic_DNA"/>
</dbReference>